<dbReference type="Proteomes" id="UP001231675">
    <property type="component" value="Unassembled WGS sequence"/>
</dbReference>
<organism evidence="2 3">
    <name type="scientific">Streptomyces griseoviridis</name>
    <dbReference type="NCBI Taxonomy" id="45398"/>
    <lineage>
        <taxon>Bacteria</taxon>
        <taxon>Bacillati</taxon>
        <taxon>Actinomycetota</taxon>
        <taxon>Actinomycetes</taxon>
        <taxon>Kitasatosporales</taxon>
        <taxon>Streptomycetaceae</taxon>
        <taxon>Streptomyces</taxon>
    </lineage>
</organism>
<dbReference type="EMBL" id="JAURUD010000001">
    <property type="protein sequence ID" value="MDP9681617.1"/>
    <property type="molecule type" value="Genomic_DNA"/>
</dbReference>
<reference evidence="2 3" key="1">
    <citation type="submission" date="2023-07" db="EMBL/GenBank/DDBJ databases">
        <title>Sequencing the genomes of 1000 actinobacteria strains.</title>
        <authorList>
            <person name="Klenk H.-P."/>
        </authorList>
    </citation>
    <scope>NUCLEOTIDE SEQUENCE [LARGE SCALE GENOMIC DNA]</scope>
    <source>
        <strain evidence="2 3">DSM 40229</strain>
    </source>
</reference>
<feature type="chain" id="PRO_5045055501" description="Secreted protein" evidence="1">
    <location>
        <begin position="26"/>
        <end position="71"/>
    </location>
</feature>
<dbReference type="GeneID" id="91551059"/>
<gene>
    <name evidence="2" type="ORF">J2S47_002119</name>
</gene>
<accession>A0ABT9LD22</accession>
<dbReference type="RefSeq" id="WP_189412922.1">
    <property type="nucleotide sequence ID" value="NZ_BMSM01000001.1"/>
</dbReference>
<evidence type="ECO:0000313" key="3">
    <source>
        <dbReference type="Proteomes" id="UP001231675"/>
    </source>
</evidence>
<evidence type="ECO:0000256" key="1">
    <source>
        <dbReference type="SAM" id="SignalP"/>
    </source>
</evidence>
<keyword evidence="1" id="KW-0732">Signal</keyword>
<feature type="signal peptide" evidence="1">
    <location>
        <begin position="1"/>
        <end position="25"/>
    </location>
</feature>
<protein>
    <recommendedName>
        <fullName evidence="4">Secreted protein</fullName>
    </recommendedName>
</protein>
<sequence length="71" mass="6677">MTKKLLCASLLAVTALVTAAPAAQAAPAPGPAGPVPVAPLLDGLLGSLEIGNPATSPQSLLPAGLLGGARG</sequence>
<keyword evidence="3" id="KW-1185">Reference proteome</keyword>
<evidence type="ECO:0000313" key="2">
    <source>
        <dbReference type="EMBL" id="MDP9681617.1"/>
    </source>
</evidence>
<evidence type="ECO:0008006" key="4">
    <source>
        <dbReference type="Google" id="ProtNLM"/>
    </source>
</evidence>
<name>A0ABT9LD22_STRGD</name>
<proteinExistence type="predicted"/>
<comment type="caution">
    <text evidence="2">The sequence shown here is derived from an EMBL/GenBank/DDBJ whole genome shotgun (WGS) entry which is preliminary data.</text>
</comment>